<dbReference type="Pfam" id="PF11741">
    <property type="entry name" value="AMIN"/>
    <property type="match status" value="1"/>
</dbReference>
<gene>
    <name evidence="3" type="ordered locus">Tery_1117</name>
</gene>
<evidence type="ECO:0000313" key="3">
    <source>
        <dbReference type="EMBL" id="ABG50479.1"/>
    </source>
</evidence>
<keyword evidence="1" id="KW-0472">Membrane</keyword>
<dbReference type="AlphaFoldDB" id="Q116U5"/>
<dbReference type="eggNOG" id="COG0860">
    <property type="taxonomic scope" value="Bacteria"/>
</dbReference>
<proteinExistence type="predicted"/>
<dbReference type="RefSeq" id="WP_011610865.1">
    <property type="nucleotide sequence ID" value="NC_008312.1"/>
</dbReference>
<organism evidence="3">
    <name type="scientific">Trichodesmium erythraeum (strain IMS101)</name>
    <dbReference type="NCBI Taxonomy" id="203124"/>
    <lineage>
        <taxon>Bacteria</taxon>
        <taxon>Bacillati</taxon>
        <taxon>Cyanobacteriota</taxon>
        <taxon>Cyanophyceae</taxon>
        <taxon>Oscillatoriophycideae</taxon>
        <taxon>Oscillatoriales</taxon>
        <taxon>Microcoleaceae</taxon>
        <taxon>Trichodesmium</taxon>
    </lineage>
</organism>
<evidence type="ECO:0000256" key="1">
    <source>
        <dbReference type="SAM" id="Phobius"/>
    </source>
</evidence>
<dbReference type="KEGG" id="ter:Tery_1117"/>
<feature type="transmembrane region" description="Helical" evidence="1">
    <location>
        <begin position="21"/>
        <end position="45"/>
    </location>
</feature>
<feature type="domain" description="AMIN" evidence="2">
    <location>
        <begin position="46"/>
        <end position="127"/>
    </location>
</feature>
<sequence>MVSQFKKNLSRLKSQLKLISLVGTVIINFSFPVPAFGAFLTNWFFDPDNNQLQFTLPAGTTPTYSVESKPTRLVVYIEDTKVSVNVTELYPAGLVRRVSLSQERMQQAKVIIDFAPEVAISAKKVKLEQVEAPENSWKLRLLVGKEKTSTPRETKVLNGDAVTLTTKSTETTELEVDSFTPTTTSIETTKIENYESTKAEEDQAFTPPKQNRVSFQQRAPKVEFPLPNPALLAEPSIPFLVIPTEKRDGVIFPLIDTSRAQQSPTASSEISELPPLQGIEIENAFVPPPLDPETVEELNDRTTKSVDVISFGEPLPGTSGKNQLEDDASILIEAGKIISLIYPTSELELPQGVEIQEVLLLQEAITDESGRIIVPARTPVVGSFKTFSHGSQFIARAIYFNNRLIPFDARSQLLEGDLDFNEKVLAGSSTGSGLALLLLTGSGFGFLAGAALGAGSVLFTAPHSVTIEPGLIVEVRVVKDLPRSRFYDTSSF</sequence>
<keyword evidence="1" id="KW-0812">Transmembrane</keyword>
<dbReference type="InterPro" id="IPR021731">
    <property type="entry name" value="AMIN_dom"/>
</dbReference>
<protein>
    <recommendedName>
        <fullName evidence="2">AMIN domain-containing protein</fullName>
    </recommendedName>
</protein>
<dbReference type="HOGENOM" id="CLU_617973_0_0_3"/>
<reference evidence="3" key="1">
    <citation type="submission" date="2006-06" db="EMBL/GenBank/DDBJ databases">
        <title>Complete sequence of Trichodesmium erythraeum IMS101.</title>
        <authorList>
            <consortium name="US DOE Joint Genome Institute"/>
            <person name="Copeland A."/>
            <person name="Lucas S."/>
            <person name="Lapidus A."/>
            <person name="Barry K."/>
            <person name="Detter J.C."/>
            <person name="Glavina del Rio T."/>
            <person name="Hammon N."/>
            <person name="Israni S."/>
            <person name="Dalin E."/>
            <person name="Tice H."/>
            <person name="Pitluck S."/>
            <person name="Kiss H."/>
            <person name="Munk A.C."/>
            <person name="Brettin T."/>
            <person name="Bruce D."/>
            <person name="Han C."/>
            <person name="Tapia R."/>
            <person name="Gilna P."/>
            <person name="Schmutz J."/>
            <person name="Larimer F."/>
            <person name="Land M."/>
            <person name="Hauser L."/>
            <person name="Kyrpides N."/>
            <person name="Kim E."/>
            <person name="Richardson P."/>
        </authorList>
    </citation>
    <scope>NUCLEOTIDE SEQUENCE [LARGE SCALE GENOMIC DNA]</scope>
    <source>
        <strain evidence="3">IMS101</strain>
    </source>
</reference>
<accession>Q116U5</accession>
<dbReference type="EMBL" id="CP000393">
    <property type="protein sequence ID" value="ABG50479.1"/>
    <property type="molecule type" value="Genomic_DNA"/>
</dbReference>
<evidence type="ECO:0000259" key="2">
    <source>
        <dbReference type="Pfam" id="PF11741"/>
    </source>
</evidence>
<keyword evidence="1" id="KW-1133">Transmembrane helix</keyword>
<dbReference type="Gene3D" id="2.60.40.3500">
    <property type="match status" value="1"/>
</dbReference>
<dbReference type="STRING" id="203124.Tery_1117"/>
<dbReference type="OrthoDB" id="419483at2"/>
<name>Q116U5_TRIEI</name>